<proteinExistence type="predicted"/>
<evidence type="ECO:0000313" key="2">
    <source>
        <dbReference type="Proteomes" id="UP000621799"/>
    </source>
</evidence>
<dbReference type="SUPFAM" id="SSF48452">
    <property type="entry name" value="TPR-like"/>
    <property type="match status" value="1"/>
</dbReference>
<evidence type="ECO:0000313" key="1">
    <source>
        <dbReference type="EMBL" id="MBE9039447.1"/>
    </source>
</evidence>
<dbReference type="InterPro" id="IPR011990">
    <property type="entry name" value="TPR-like_helical_dom_sf"/>
</dbReference>
<dbReference type="RefSeq" id="WP_264319710.1">
    <property type="nucleotide sequence ID" value="NZ_JADEXN010000010.1"/>
</dbReference>
<dbReference type="AlphaFoldDB" id="A0A928VSH0"/>
<dbReference type="Gene3D" id="3.40.50.150">
    <property type="entry name" value="Vaccinia Virus protein VP39"/>
    <property type="match status" value="3"/>
</dbReference>
<organism evidence="1 2">
    <name type="scientific">Zarconia navalis LEGE 11467</name>
    <dbReference type="NCBI Taxonomy" id="1828826"/>
    <lineage>
        <taxon>Bacteria</taxon>
        <taxon>Bacillati</taxon>
        <taxon>Cyanobacteriota</taxon>
        <taxon>Cyanophyceae</taxon>
        <taxon>Oscillatoriophycideae</taxon>
        <taxon>Oscillatoriales</taxon>
        <taxon>Oscillatoriales incertae sedis</taxon>
        <taxon>Zarconia</taxon>
        <taxon>Zarconia navalis</taxon>
    </lineage>
</organism>
<keyword evidence="2" id="KW-1185">Reference proteome</keyword>
<dbReference type="Pfam" id="PF05711">
    <property type="entry name" value="TylF"/>
    <property type="match status" value="1"/>
</dbReference>
<dbReference type="Pfam" id="PF05159">
    <property type="entry name" value="Capsule_synth"/>
    <property type="match status" value="1"/>
</dbReference>
<dbReference type="EMBL" id="JADEXN010000010">
    <property type="protein sequence ID" value="MBE9039447.1"/>
    <property type="molecule type" value="Genomic_DNA"/>
</dbReference>
<dbReference type="PANTHER" id="PTHR40036">
    <property type="entry name" value="MACROCIN O-METHYLTRANSFERASE"/>
    <property type="match status" value="1"/>
</dbReference>
<keyword evidence="1" id="KW-0489">Methyltransferase</keyword>
<dbReference type="InterPro" id="IPR008884">
    <property type="entry name" value="TylF_MeTrfase"/>
</dbReference>
<gene>
    <name evidence="1" type="ORF">IQ235_01380</name>
</gene>
<protein>
    <submittedName>
        <fullName evidence="1">Class I SAM-dependent methyltransferase</fullName>
    </submittedName>
</protein>
<dbReference type="GO" id="GO:0000271">
    <property type="term" value="P:polysaccharide biosynthetic process"/>
    <property type="evidence" value="ECO:0007669"/>
    <property type="project" value="InterPro"/>
</dbReference>
<dbReference type="Pfam" id="PF13578">
    <property type="entry name" value="Methyltransf_24"/>
    <property type="match status" value="1"/>
</dbReference>
<dbReference type="PANTHER" id="PTHR40036:SF1">
    <property type="entry name" value="MACROCIN O-METHYLTRANSFERASE"/>
    <property type="match status" value="1"/>
</dbReference>
<name>A0A928VSH0_9CYAN</name>
<accession>A0A928VSH0</accession>
<sequence>MNILVFAPYAINTPHFETELEIIQKHLDVGDKVTAIGCNANLKACDANFAHYYLQCLNCISRRIEGLKLLSQSIPVKPLYNLTEQNKREIESLPTSFSSLEELKRFTIDNFDLGFAVLSSLISAMRDPEPDLAKDRVIVEKLMKPSLAAYRSIQNYLSAGNFDRVYVYNGRYVPMRAAFRACQSQEVDCFLHEKGRTLNHYNLWKNSLPHDIAYTEKLIRNVWSLSNDISSQEKIASGFFLDRIQGISRTWYSYTKEQEQGLLPKTWDDEKINLVIFNSSEDEFSSIGDQWKNPLYESQYEGLRKIIESVKDDERLHLYLRVHPNLKNVQNKQIDQINALKAPNLTVIPPDSPVSSYTLLKNSSKVVTFGSTMGIEAVYWGIPSILAGQSFYRNLGGTYNPKTHEELLELLYAKLPPKEKTAALMYGYYFSTWGISFKYYEALGIYEGKFKGVRIQPKITVDLVVSQALEELNVNQHPDIALSLFDRAIAAQPNVPGLQYGKAVALARMERTAEAIETLQALLSVMPAHRQARGLLDELQPVRERVIDDAEFQEFLPIIRPHTSLSDASLYSLFSRAKQVCEQNIPGNFIELGIEGGGETALIAVAIKRYSKQKRWVYAFDEKNNATVAKVREIWAKLGVTDIVKPISGNIRETVPKMRYIVGVLALVHLNLEDDSIAKTILDILYSHIANDALIQIDRYRHSGGSHRALQELAAARQIQFNLNAIDTTSVWFQKPDRYPVNSILNLELVKNFTEDDSTNYGIQSQMSINERFQLYYALRELLPRLPSPFRFVEIGSWAGGSLLLICKALKRMTPSVQGISIDPGGLPQLHQVLQYLQNDVRHLRMFSHQAVPHLKQFFDRDGNLPTFMFIDGDHTYEGVRRDIIDYFPLLAPGGLMVFHDYLPPLDLQNRESILFHHAGNEPGIRQACQEVMEATYGCEVVNIPLLYPTDPASTDASLPIIPGVSSTLRVYRKPL</sequence>
<dbReference type="SUPFAM" id="SSF53335">
    <property type="entry name" value="S-adenosyl-L-methionine-dependent methyltransferases"/>
    <property type="match status" value="1"/>
</dbReference>
<keyword evidence="1" id="KW-0808">Transferase</keyword>
<reference evidence="1" key="1">
    <citation type="submission" date="2020-10" db="EMBL/GenBank/DDBJ databases">
        <authorList>
            <person name="Castelo-Branco R."/>
            <person name="Eusebio N."/>
            <person name="Adriana R."/>
            <person name="Vieira A."/>
            <person name="Brugerolle De Fraissinette N."/>
            <person name="Rezende De Castro R."/>
            <person name="Schneider M.P."/>
            <person name="Vasconcelos V."/>
            <person name="Leao P.N."/>
        </authorList>
    </citation>
    <scope>NUCLEOTIDE SEQUENCE</scope>
    <source>
        <strain evidence="1">LEGE 11467</strain>
    </source>
</reference>
<dbReference type="GO" id="GO:0032259">
    <property type="term" value="P:methylation"/>
    <property type="evidence" value="ECO:0007669"/>
    <property type="project" value="UniProtKB-KW"/>
</dbReference>
<dbReference type="Gene3D" id="1.25.40.10">
    <property type="entry name" value="Tetratricopeptide repeat domain"/>
    <property type="match status" value="1"/>
</dbReference>
<dbReference type="InterPro" id="IPR007833">
    <property type="entry name" value="Capsule_polysaccharide_synth"/>
</dbReference>
<dbReference type="GO" id="GO:0008168">
    <property type="term" value="F:methyltransferase activity"/>
    <property type="evidence" value="ECO:0007669"/>
    <property type="project" value="UniProtKB-KW"/>
</dbReference>
<dbReference type="Proteomes" id="UP000621799">
    <property type="component" value="Unassembled WGS sequence"/>
</dbReference>
<comment type="caution">
    <text evidence="1">The sequence shown here is derived from an EMBL/GenBank/DDBJ whole genome shotgun (WGS) entry which is preliminary data.</text>
</comment>
<dbReference type="InterPro" id="IPR029063">
    <property type="entry name" value="SAM-dependent_MTases_sf"/>
</dbReference>
<dbReference type="GO" id="GO:0015774">
    <property type="term" value="P:polysaccharide transport"/>
    <property type="evidence" value="ECO:0007669"/>
    <property type="project" value="InterPro"/>
</dbReference>